<comment type="subcellular location">
    <subcellularLocation>
        <location evidence="1 10">Cell membrane</location>
        <topology evidence="1 10">Multi-pass membrane protein</topology>
    </subcellularLocation>
</comment>
<evidence type="ECO:0000256" key="9">
    <source>
        <dbReference type="ARBA" id="ARBA00023224"/>
    </source>
</evidence>
<comment type="similarity">
    <text evidence="10">Belongs to the insect chemoreceptor superfamily. Heteromeric odorant receptor channel (TC 1.A.69) family.</text>
</comment>
<feature type="transmembrane region" description="Helical" evidence="10">
    <location>
        <begin position="181"/>
        <end position="210"/>
    </location>
</feature>
<sequence length="377" mass="43529">MVDYIECYPEYLKFERTIKIFIGILNFSFLRLNFLNGYEKYILSILQIYSLISSVYTFLYYERNIMLIGLNSMMIVAAIQIIAKTSTIATKSNQLNDLFLFIQEVHEVREIDYLTNSSRIHLTKVLRITKLVLRNFMIPVWCISAAALSSYFTYANVLILAVPEFGLESHSTSSTFLKHHIHQVSLIIQVAISMAFVDGILITFGLYFIAITNIFCCMIRCIHNTELYGITKYLVDIHQFHCKILKKYQMLNNIFGYVFTIQTATSVVFILFIFFLLGSKESLVFIPLSVTILTQFGALCIFGEFLFSKTGEFATELYLTKWYEFSVKEQKMLLMMMYIAKRPLALKAAGMYEINLFLFIQVIKAGVSFCAILYTLA</sequence>
<dbReference type="PANTHER" id="PTHR21137:SF35">
    <property type="entry name" value="ODORANT RECEPTOR 19A-RELATED"/>
    <property type="match status" value="1"/>
</dbReference>
<keyword evidence="4 10" id="KW-0812">Transmembrane</keyword>
<evidence type="ECO:0000256" key="3">
    <source>
        <dbReference type="ARBA" id="ARBA00022606"/>
    </source>
</evidence>
<keyword evidence="5 10" id="KW-0552">Olfaction</keyword>
<evidence type="ECO:0000313" key="12">
    <source>
        <dbReference type="Proteomes" id="UP000092462"/>
    </source>
</evidence>
<evidence type="ECO:0000313" key="11">
    <source>
        <dbReference type="EnsemblMetazoa" id="PPAI013188-PA"/>
    </source>
</evidence>
<feature type="transmembrane region" description="Helical" evidence="10">
    <location>
        <begin position="136"/>
        <end position="161"/>
    </location>
</feature>
<dbReference type="EMBL" id="AJVK01063753">
    <property type="status" value="NOT_ANNOTATED_CDS"/>
    <property type="molecule type" value="Genomic_DNA"/>
</dbReference>
<feature type="transmembrane region" description="Helical" evidence="10">
    <location>
        <begin position="18"/>
        <end position="34"/>
    </location>
</feature>
<keyword evidence="3 10" id="KW-0716">Sensory transduction</keyword>
<evidence type="ECO:0000256" key="8">
    <source>
        <dbReference type="ARBA" id="ARBA00023170"/>
    </source>
</evidence>
<evidence type="ECO:0000256" key="6">
    <source>
        <dbReference type="ARBA" id="ARBA00022989"/>
    </source>
</evidence>
<comment type="caution">
    <text evidence="10">Lacks conserved residue(s) required for the propagation of feature annotation.</text>
</comment>
<dbReference type="GO" id="GO:0005549">
    <property type="term" value="F:odorant binding"/>
    <property type="evidence" value="ECO:0007669"/>
    <property type="project" value="InterPro"/>
</dbReference>
<keyword evidence="8 10" id="KW-0675">Receptor</keyword>
<evidence type="ECO:0000256" key="10">
    <source>
        <dbReference type="RuleBase" id="RU351113"/>
    </source>
</evidence>
<evidence type="ECO:0000256" key="7">
    <source>
        <dbReference type="ARBA" id="ARBA00023136"/>
    </source>
</evidence>
<dbReference type="AlphaFoldDB" id="A0A3F2ZEC5"/>
<proteinExistence type="inferred from homology"/>
<evidence type="ECO:0000256" key="2">
    <source>
        <dbReference type="ARBA" id="ARBA00022475"/>
    </source>
</evidence>
<keyword evidence="7 10" id="KW-0472">Membrane</keyword>
<evidence type="ECO:0000256" key="1">
    <source>
        <dbReference type="ARBA" id="ARBA00004651"/>
    </source>
</evidence>
<dbReference type="Pfam" id="PF02949">
    <property type="entry name" value="7tm_6"/>
    <property type="match status" value="1"/>
</dbReference>
<name>A0A3F2ZEC5_PHLPP</name>
<dbReference type="GO" id="GO:0007165">
    <property type="term" value="P:signal transduction"/>
    <property type="evidence" value="ECO:0007669"/>
    <property type="project" value="UniProtKB-KW"/>
</dbReference>
<dbReference type="Proteomes" id="UP000092462">
    <property type="component" value="Unassembled WGS sequence"/>
</dbReference>
<dbReference type="GO" id="GO:0004984">
    <property type="term" value="F:olfactory receptor activity"/>
    <property type="evidence" value="ECO:0007669"/>
    <property type="project" value="InterPro"/>
</dbReference>
<dbReference type="PANTHER" id="PTHR21137">
    <property type="entry name" value="ODORANT RECEPTOR"/>
    <property type="match status" value="1"/>
</dbReference>
<feature type="transmembrane region" description="Helical" evidence="10">
    <location>
        <begin position="356"/>
        <end position="376"/>
    </location>
</feature>
<dbReference type="EnsemblMetazoa" id="PPAI013188-RA">
    <property type="protein sequence ID" value="PPAI013188-PA"/>
    <property type="gene ID" value="PPAI013188"/>
</dbReference>
<protein>
    <recommendedName>
        <fullName evidence="10">Odorant receptor</fullName>
    </recommendedName>
</protein>
<evidence type="ECO:0000256" key="4">
    <source>
        <dbReference type="ARBA" id="ARBA00022692"/>
    </source>
</evidence>
<dbReference type="InterPro" id="IPR004117">
    <property type="entry name" value="7tm6_olfct_rcpt"/>
</dbReference>
<keyword evidence="9 10" id="KW-0807">Transducer</keyword>
<evidence type="ECO:0000256" key="5">
    <source>
        <dbReference type="ARBA" id="ARBA00022725"/>
    </source>
</evidence>
<dbReference type="GO" id="GO:0005886">
    <property type="term" value="C:plasma membrane"/>
    <property type="evidence" value="ECO:0007669"/>
    <property type="project" value="UniProtKB-SubCell"/>
</dbReference>
<feature type="transmembrane region" description="Helical" evidence="10">
    <location>
        <begin position="41"/>
        <end position="59"/>
    </location>
</feature>
<keyword evidence="2" id="KW-1003">Cell membrane</keyword>
<feature type="transmembrane region" description="Helical" evidence="10">
    <location>
        <begin position="283"/>
        <end position="307"/>
    </location>
</feature>
<feature type="transmembrane region" description="Helical" evidence="10">
    <location>
        <begin position="254"/>
        <end position="277"/>
    </location>
</feature>
<feature type="transmembrane region" description="Helical" evidence="10">
    <location>
        <begin position="65"/>
        <end position="83"/>
    </location>
</feature>
<organism evidence="11 12">
    <name type="scientific">Phlebotomus papatasi</name>
    <name type="common">Sandfly</name>
    <dbReference type="NCBI Taxonomy" id="29031"/>
    <lineage>
        <taxon>Eukaryota</taxon>
        <taxon>Metazoa</taxon>
        <taxon>Ecdysozoa</taxon>
        <taxon>Arthropoda</taxon>
        <taxon>Hexapoda</taxon>
        <taxon>Insecta</taxon>
        <taxon>Pterygota</taxon>
        <taxon>Neoptera</taxon>
        <taxon>Endopterygota</taxon>
        <taxon>Diptera</taxon>
        <taxon>Nematocera</taxon>
        <taxon>Psychodoidea</taxon>
        <taxon>Psychodidae</taxon>
        <taxon>Phlebotomus</taxon>
        <taxon>Phlebotomus</taxon>
    </lineage>
</organism>
<reference evidence="11" key="1">
    <citation type="submission" date="2022-08" db="UniProtKB">
        <authorList>
            <consortium name="EnsemblMetazoa"/>
        </authorList>
    </citation>
    <scope>IDENTIFICATION</scope>
    <source>
        <strain evidence="11">Israel</strain>
    </source>
</reference>
<keyword evidence="12" id="KW-1185">Reference proteome</keyword>
<accession>A0A3F2ZEC5</accession>
<dbReference type="VEuPathDB" id="VectorBase:PPAI013188"/>
<keyword evidence="6 10" id="KW-1133">Transmembrane helix</keyword>